<accession>A0ABY4YXH9</accession>
<dbReference type="EMBL" id="CP099489">
    <property type="protein sequence ID" value="USQ81460.1"/>
    <property type="molecule type" value="Genomic_DNA"/>
</dbReference>
<dbReference type="PANTHER" id="PTHR41260">
    <property type="entry name" value="PROTEIN ECSC"/>
    <property type="match status" value="1"/>
</dbReference>
<dbReference type="InterPro" id="IPR024787">
    <property type="entry name" value="EcsC"/>
</dbReference>
<proteinExistence type="predicted"/>
<sequence length="232" mass="23473">MGLFGIGSDKEPEAAEAVAEAGIGAKSANAIVGKLMDIGIDGLGPLDSVTEVVAAAMGEKKGDTEKAITDIVRSHIKLGAAGGFLTGIGGFVTMVASMPANIAGFYVLATRMVGSIASIRGYDLNKPEVRTAVLLTLVGADSQDLLAKAGVAGGGKLASVAMQRLPKAAVMVINKGVGFKLATQLGSKSLSRLGRFVPVIGGGIGAGIDGFLMNRIADHAREEFPVRALTAP</sequence>
<dbReference type="Proteomes" id="UP001056455">
    <property type="component" value="Chromosome"/>
</dbReference>
<name>A0ABY4YXH9_9MICO</name>
<protein>
    <submittedName>
        <fullName evidence="1">EcsC family protein</fullName>
    </submittedName>
</protein>
<gene>
    <name evidence="1" type="ORF">NF556_07370</name>
</gene>
<dbReference type="PANTHER" id="PTHR41260:SF1">
    <property type="entry name" value="PROTEIN ECSC"/>
    <property type="match status" value="1"/>
</dbReference>
<keyword evidence="2" id="KW-1185">Reference proteome</keyword>
<dbReference type="RefSeq" id="WP_252594966.1">
    <property type="nucleotide sequence ID" value="NZ_CP099489.1"/>
</dbReference>
<evidence type="ECO:0000313" key="1">
    <source>
        <dbReference type="EMBL" id="USQ81460.1"/>
    </source>
</evidence>
<evidence type="ECO:0000313" key="2">
    <source>
        <dbReference type="Proteomes" id="UP001056455"/>
    </source>
</evidence>
<dbReference type="Pfam" id="PF12787">
    <property type="entry name" value="EcsC"/>
    <property type="match status" value="1"/>
</dbReference>
<reference evidence="1" key="1">
    <citation type="submission" date="2022-06" db="EMBL/GenBank/DDBJ databases">
        <title>Ornithinimicrobium HY1793.</title>
        <authorList>
            <person name="Huang Y."/>
        </authorList>
    </citation>
    <scope>NUCLEOTIDE SEQUENCE</scope>
    <source>
        <strain evidence="1">HY1793</strain>
    </source>
</reference>
<organism evidence="1 2">
    <name type="scientific">Ornithinimicrobium faecis</name>
    <dbReference type="NCBI Taxonomy" id="2934158"/>
    <lineage>
        <taxon>Bacteria</taxon>
        <taxon>Bacillati</taxon>
        <taxon>Actinomycetota</taxon>
        <taxon>Actinomycetes</taxon>
        <taxon>Micrococcales</taxon>
        <taxon>Ornithinimicrobiaceae</taxon>
        <taxon>Ornithinimicrobium</taxon>
    </lineage>
</organism>